<dbReference type="OrthoDB" id="2665132at2"/>
<dbReference type="Gene3D" id="2.40.50.1020">
    <property type="entry name" value="LytTr DNA-binding domain"/>
    <property type="match status" value="1"/>
</dbReference>
<dbReference type="EMBL" id="QGTQ01000010">
    <property type="protein sequence ID" value="PWW01170.1"/>
    <property type="molecule type" value="Genomic_DNA"/>
</dbReference>
<evidence type="ECO:0000313" key="3">
    <source>
        <dbReference type="Proteomes" id="UP000246635"/>
    </source>
</evidence>
<proteinExistence type="predicted"/>
<feature type="domain" description="HTH LytTR-type" evidence="1">
    <location>
        <begin position="18"/>
        <end position="107"/>
    </location>
</feature>
<accession>A0A2V2YUX7</accession>
<dbReference type="Proteomes" id="UP000246635">
    <property type="component" value="Unassembled WGS sequence"/>
</dbReference>
<comment type="caution">
    <text evidence="2">The sequence shown here is derived from an EMBL/GenBank/DDBJ whole genome shotgun (WGS) entry which is preliminary data.</text>
</comment>
<dbReference type="GO" id="GO:0003677">
    <property type="term" value="F:DNA binding"/>
    <property type="evidence" value="ECO:0007669"/>
    <property type="project" value="UniProtKB-KW"/>
</dbReference>
<dbReference type="RefSeq" id="WP_110044667.1">
    <property type="nucleotide sequence ID" value="NZ_CP054613.1"/>
</dbReference>
<evidence type="ECO:0000259" key="1">
    <source>
        <dbReference type="Pfam" id="PF04397"/>
    </source>
</evidence>
<sequence>MTRAFPTSNIETGDLKWLRASEVLTIISVDREIRFVTYSGTYKLLDTIDGFNGLLNRDGFEKIDRWALANIPNATMFDKSRHELEFVNRKGIRFVYEVSRRHAARISARYTDK</sequence>
<dbReference type="AlphaFoldDB" id="A0A2V2YUX7"/>
<organism evidence="2 3">
    <name type="scientific">Paenibacillus cellulosilyticus</name>
    <dbReference type="NCBI Taxonomy" id="375489"/>
    <lineage>
        <taxon>Bacteria</taxon>
        <taxon>Bacillati</taxon>
        <taxon>Bacillota</taxon>
        <taxon>Bacilli</taxon>
        <taxon>Bacillales</taxon>
        <taxon>Paenibacillaceae</taxon>
        <taxon>Paenibacillus</taxon>
    </lineage>
</organism>
<dbReference type="Pfam" id="PF04397">
    <property type="entry name" value="LytTR"/>
    <property type="match status" value="1"/>
</dbReference>
<keyword evidence="3" id="KW-1185">Reference proteome</keyword>
<dbReference type="InterPro" id="IPR007492">
    <property type="entry name" value="LytTR_DNA-bd_dom"/>
</dbReference>
<reference evidence="2 3" key="1">
    <citation type="submission" date="2018-05" db="EMBL/GenBank/DDBJ databases">
        <title>Genomic Encyclopedia of Type Strains, Phase III (KMG-III): the genomes of soil and plant-associated and newly described type strains.</title>
        <authorList>
            <person name="Whitman W."/>
        </authorList>
    </citation>
    <scope>NUCLEOTIDE SEQUENCE [LARGE SCALE GENOMIC DNA]</scope>
    <source>
        <strain evidence="2 3">CECT 5696</strain>
    </source>
</reference>
<name>A0A2V2YUX7_9BACL</name>
<evidence type="ECO:0000313" key="2">
    <source>
        <dbReference type="EMBL" id="PWW01170.1"/>
    </source>
</evidence>
<keyword evidence="2" id="KW-0238">DNA-binding</keyword>
<gene>
    <name evidence="2" type="ORF">DFQ01_11060</name>
</gene>
<protein>
    <submittedName>
        <fullName evidence="2">LytTr DNA-binding domain-containing protein</fullName>
    </submittedName>
</protein>